<dbReference type="GO" id="GO:0055085">
    <property type="term" value="P:transmembrane transport"/>
    <property type="evidence" value="ECO:0007669"/>
    <property type="project" value="InterPro"/>
</dbReference>
<dbReference type="InterPro" id="IPR000515">
    <property type="entry name" value="MetI-like"/>
</dbReference>
<dbReference type="InterPro" id="IPR050809">
    <property type="entry name" value="UgpAE/MalFG_permease"/>
</dbReference>
<evidence type="ECO:0000256" key="1">
    <source>
        <dbReference type="ARBA" id="ARBA00004651"/>
    </source>
</evidence>
<organism evidence="10 11">
    <name type="scientific">Streptomonospora litoralis</name>
    <dbReference type="NCBI Taxonomy" id="2498135"/>
    <lineage>
        <taxon>Bacteria</taxon>
        <taxon>Bacillati</taxon>
        <taxon>Actinomycetota</taxon>
        <taxon>Actinomycetes</taxon>
        <taxon>Streptosporangiales</taxon>
        <taxon>Nocardiopsidaceae</taxon>
        <taxon>Streptomonospora</taxon>
    </lineage>
</organism>
<dbReference type="PANTHER" id="PTHR43227:SF8">
    <property type="entry name" value="DIACETYLCHITOBIOSE UPTAKE SYSTEM PERMEASE PROTEIN DASB"/>
    <property type="match status" value="1"/>
</dbReference>
<feature type="transmembrane region" description="Helical" evidence="7">
    <location>
        <begin position="204"/>
        <end position="231"/>
    </location>
</feature>
<keyword evidence="2 7" id="KW-0813">Transport</keyword>
<keyword evidence="5 7" id="KW-1133">Transmembrane helix</keyword>
<evidence type="ECO:0000256" key="2">
    <source>
        <dbReference type="ARBA" id="ARBA00022448"/>
    </source>
</evidence>
<evidence type="ECO:0000256" key="7">
    <source>
        <dbReference type="RuleBase" id="RU363032"/>
    </source>
</evidence>
<keyword evidence="11" id="KW-1185">Reference proteome</keyword>
<reference evidence="10 11" key="1">
    <citation type="submission" date="2019-02" db="EMBL/GenBank/DDBJ databases">
        <authorList>
            <person name="Khodamoradi S."/>
            <person name="Hahnke R.L."/>
            <person name="Kaempfer P."/>
            <person name="Schumann P."/>
            <person name="Rohde M."/>
            <person name="Steinert M."/>
            <person name="Luzhetskyy A."/>
            <person name="Wink J."/>
            <person name="Ruckert C."/>
        </authorList>
    </citation>
    <scope>NUCLEOTIDE SEQUENCE [LARGE SCALE GENOMIC DNA]</scope>
    <source>
        <strain evidence="10 11">M2</strain>
    </source>
</reference>
<evidence type="ECO:0000256" key="5">
    <source>
        <dbReference type="ARBA" id="ARBA00022989"/>
    </source>
</evidence>
<feature type="domain" description="ABC transmembrane type-1" evidence="9">
    <location>
        <begin position="114"/>
        <end position="331"/>
    </location>
</feature>
<dbReference type="Gene3D" id="1.10.3720.10">
    <property type="entry name" value="MetI-like"/>
    <property type="match status" value="1"/>
</dbReference>
<sequence precursor="true">MADPVPTRTAGAPRASSAPSGAAAPRARNRPSGRPRRGGPRLGARARRRSLPWALLAPGLAVVAVLLLVPLARVVQLSFQDYGLDNVVSGRSDYIGLDNYARLLSDRYLWTVALPNTAVFAAVAVTGTVVFGTLVALLLNTLSRLSRTLVLGCIMVAWAMPAVSGTYVWIWIFDVDDGLVRRLLQAAGVLGPEGFNWFTERATFYAIAALNVIHHGFPFVAVTVLAGLLTVPRELHEAALLDGAGPWQRFRSVTFPTIRPVFAVVTILSTIWDFKVFAQVYLMPGGSGGNRDVLNLGVWSYVRSFSNQSYGLGSAIAVLLTLMLLAITVVYLRALFRDEELR</sequence>
<feature type="transmembrane region" description="Helical" evidence="7">
    <location>
        <begin position="252"/>
        <end position="272"/>
    </location>
</feature>
<name>A0A4P6Q8B5_9ACTN</name>
<evidence type="ECO:0000256" key="6">
    <source>
        <dbReference type="ARBA" id="ARBA00023136"/>
    </source>
</evidence>
<accession>A0A4P6Q8B5</accession>
<dbReference type="AlphaFoldDB" id="A0A4P6Q8B5"/>
<keyword evidence="4 7" id="KW-0812">Transmembrane</keyword>
<protein>
    <submittedName>
        <fullName evidence="10">Inner membrane ABC transporter permease protein YcjO</fullName>
    </submittedName>
</protein>
<dbReference type="CDD" id="cd06261">
    <property type="entry name" value="TM_PBP2"/>
    <property type="match status" value="1"/>
</dbReference>
<dbReference type="InterPro" id="IPR035906">
    <property type="entry name" value="MetI-like_sf"/>
</dbReference>
<dbReference type="Proteomes" id="UP000292235">
    <property type="component" value="Chromosome"/>
</dbReference>
<proteinExistence type="inferred from homology"/>
<dbReference type="SUPFAM" id="SSF161098">
    <property type="entry name" value="MetI-like"/>
    <property type="match status" value="1"/>
</dbReference>
<evidence type="ECO:0000313" key="10">
    <source>
        <dbReference type="EMBL" id="QBI55304.1"/>
    </source>
</evidence>
<evidence type="ECO:0000256" key="3">
    <source>
        <dbReference type="ARBA" id="ARBA00022475"/>
    </source>
</evidence>
<dbReference type="Pfam" id="PF00528">
    <property type="entry name" value="BPD_transp_1"/>
    <property type="match status" value="1"/>
</dbReference>
<gene>
    <name evidence="10" type="primary">ycjO3</name>
    <name evidence="10" type="ORF">EKD16_17680</name>
</gene>
<evidence type="ECO:0000256" key="4">
    <source>
        <dbReference type="ARBA" id="ARBA00022692"/>
    </source>
</evidence>
<feature type="region of interest" description="Disordered" evidence="8">
    <location>
        <begin position="1"/>
        <end position="44"/>
    </location>
</feature>
<evidence type="ECO:0000313" key="11">
    <source>
        <dbReference type="Proteomes" id="UP000292235"/>
    </source>
</evidence>
<keyword evidence="3" id="KW-1003">Cell membrane</keyword>
<feature type="transmembrane region" description="Helical" evidence="7">
    <location>
        <begin position="310"/>
        <end position="332"/>
    </location>
</feature>
<feature type="transmembrane region" description="Helical" evidence="7">
    <location>
        <begin position="149"/>
        <end position="172"/>
    </location>
</feature>
<feature type="compositionally biased region" description="Low complexity" evidence="8">
    <location>
        <begin position="10"/>
        <end position="26"/>
    </location>
</feature>
<feature type="compositionally biased region" description="Basic residues" evidence="8">
    <location>
        <begin position="27"/>
        <end position="44"/>
    </location>
</feature>
<feature type="transmembrane region" description="Helical" evidence="7">
    <location>
        <begin position="118"/>
        <end position="142"/>
    </location>
</feature>
<comment type="subcellular location">
    <subcellularLocation>
        <location evidence="1 7">Cell membrane</location>
        <topology evidence="1 7">Multi-pass membrane protein</topology>
    </subcellularLocation>
</comment>
<dbReference type="EMBL" id="CP036455">
    <property type="protein sequence ID" value="QBI55304.1"/>
    <property type="molecule type" value="Genomic_DNA"/>
</dbReference>
<dbReference type="RefSeq" id="WP_131099331.1">
    <property type="nucleotide sequence ID" value="NZ_CP036455.1"/>
</dbReference>
<dbReference type="PANTHER" id="PTHR43227">
    <property type="entry name" value="BLL4140 PROTEIN"/>
    <property type="match status" value="1"/>
</dbReference>
<evidence type="ECO:0000256" key="8">
    <source>
        <dbReference type="SAM" id="MobiDB-lite"/>
    </source>
</evidence>
<feature type="transmembrane region" description="Helical" evidence="7">
    <location>
        <begin position="51"/>
        <end position="72"/>
    </location>
</feature>
<dbReference type="KEGG" id="strr:EKD16_17680"/>
<dbReference type="PROSITE" id="PS50928">
    <property type="entry name" value="ABC_TM1"/>
    <property type="match status" value="1"/>
</dbReference>
<keyword evidence="6 7" id="KW-0472">Membrane</keyword>
<evidence type="ECO:0000259" key="9">
    <source>
        <dbReference type="PROSITE" id="PS50928"/>
    </source>
</evidence>
<comment type="similarity">
    <text evidence="7">Belongs to the binding-protein-dependent transport system permease family.</text>
</comment>
<dbReference type="GO" id="GO:0005886">
    <property type="term" value="C:plasma membrane"/>
    <property type="evidence" value="ECO:0007669"/>
    <property type="project" value="UniProtKB-SubCell"/>
</dbReference>
<dbReference type="OrthoDB" id="34224at2"/>